<sequence>VLGTCGELDAFVSIPDEGDMAFLRKNVKSEAAVGKLVLF</sequence>
<organism evidence="1">
    <name type="scientific">Tanacetum cinerariifolium</name>
    <name type="common">Dalmatian daisy</name>
    <name type="synonym">Chrysanthemum cinerariifolium</name>
    <dbReference type="NCBI Taxonomy" id="118510"/>
    <lineage>
        <taxon>Eukaryota</taxon>
        <taxon>Viridiplantae</taxon>
        <taxon>Streptophyta</taxon>
        <taxon>Embryophyta</taxon>
        <taxon>Tracheophyta</taxon>
        <taxon>Spermatophyta</taxon>
        <taxon>Magnoliopsida</taxon>
        <taxon>eudicotyledons</taxon>
        <taxon>Gunneridae</taxon>
        <taxon>Pentapetalae</taxon>
        <taxon>asterids</taxon>
        <taxon>campanulids</taxon>
        <taxon>Asterales</taxon>
        <taxon>Asteraceae</taxon>
        <taxon>Asteroideae</taxon>
        <taxon>Anthemideae</taxon>
        <taxon>Anthemidinae</taxon>
        <taxon>Tanacetum</taxon>
    </lineage>
</organism>
<comment type="caution">
    <text evidence="1">The sequence shown here is derived from an EMBL/GenBank/DDBJ whole genome shotgun (WGS) entry which is preliminary data.</text>
</comment>
<dbReference type="AlphaFoldDB" id="A0A699V6I3"/>
<evidence type="ECO:0000313" key="1">
    <source>
        <dbReference type="EMBL" id="GFD28976.1"/>
    </source>
</evidence>
<protein>
    <submittedName>
        <fullName evidence="1">Uncharacterized protein</fullName>
    </submittedName>
</protein>
<proteinExistence type="predicted"/>
<name>A0A699V6I3_TANCI</name>
<accession>A0A699V6I3</accession>
<feature type="non-terminal residue" evidence="1">
    <location>
        <position position="1"/>
    </location>
</feature>
<reference evidence="1" key="1">
    <citation type="journal article" date="2019" name="Sci. Rep.">
        <title>Draft genome of Tanacetum cinerariifolium, the natural source of mosquito coil.</title>
        <authorList>
            <person name="Yamashiro T."/>
            <person name="Shiraishi A."/>
            <person name="Satake H."/>
            <person name="Nakayama K."/>
        </authorList>
    </citation>
    <scope>NUCLEOTIDE SEQUENCE</scope>
</reference>
<gene>
    <name evidence="1" type="ORF">Tci_900945</name>
</gene>
<dbReference type="EMBL" id="BKCJ011390475">
    <property type="protein sequence ID" value="GFD28976.1"/>
    <property type="molecule type" value="Genomic_DNA"/>
</dbReference>